<reference evidence="2" key="1">
    <citation type="submission" date="2018-01" db="EMBL/GenBank/DDBJ databases">
        <title>An insight into the sialome of Amazonian anophelines.</title>
        <authorList>
            <person name="Ribeiro J.M."/>
            <person name="Scarpassa V."/>
            <person name="Calvo E."/>
        </authorList>
    </citation>
    <scope>NUCLEOTIDE SEQUENCE</scope>
    <source>
        <tissue evidence="2">Salivary glands</tissue>
    </source>
</reference>
<evidence type="ECO:0000313" key="2">
    <source>
        <dbReference type="EMBL" id="MBW32350.1"/>
    </source>
</evidence>
<accession>A0A2M3ZV76</accession>
<keyword evidence="1" id="KW-0812">Transmembrane</keyword>
<feature type="transmembrane region" description="Helical" evidence="1">
    <location>
        <begin position="12"/>
        <end position="30"/>
    </location>
</feature>
<protein>
    <submittedName>
        <fullName evidence="2">Putative secreted peptide</fullName>
    </submittedName>
</protein>
<dbReference type="AlphaFoldDB" id="A0A2M3ZV76"/>
<keyword evidence="1" id="KW-1133">Transmembrane helix</keyword>
<organism evidence="2">
    <name type="scientific">Anopheles braziliensis</name>
    <dbReference type="NCBI Taxonomy" id="58242"/>
    <lineage>
        <taxon>Eukaryota</taxon>
        <taxon>Metazoa</taxon>
        <taxon>Ecdysozoa</taxon>
        <taxon>Arthropoda</taxon>
        <taxon>Hexapoda</taxon>
        <taxon>Insecta</taxon>
        <taxon>Pterygota</taxon>
        <taxon>Neoptera</taxon>
        <taxon>Endopterygota</taxon>
        <taxon>Diptera</taxon>
        <taxon>Nematocera</taxon>
        <taxon>Culicoidea</taxon>
        <taxon>Culicidae</taxon>
        <taxon>Anophelinae</taxon>
        <taxon>Anopheles</taxon>
    </lineage>
</organism>
<keyword evidence="1" id="KW-0472">Membrane</keyword>
<proteinExistence type="predicted"/>
<dbReference type="EMBL" id="GGFM01011599">
    <property type="protein sequence ID" value="MBW32350.1"/>
    <property type="molecule type" value="Transcribed_RNA"/>
</dbReference>
<sequence>MTSIIPACSTRVFWYVYPPRVVMVLLLLVMHSNICFGFQQFSHSFLHVGVHIFQSGTRVRDRKNPTDREGQGCIEHIARGDAIETSSRLH</sequence>
<evidence type="ECO:0000256" key="1">
    <source>
        <dbReference type="SAM" id="Phobius"/>
    </source>
</evidence>
<name>A0A2M3ZV76_9DIPT</name>